<feature type="transmembrane region" description="Helical" evidence="1">
    <location>
        <begin position="108"/>
        <end position="133"/>
    </location>
</feature>
<organism evidence="2 3">
    <name type="scientific">Candidatus Lumbricidiphila eiseniae</name>
    <dbReference type="NCBI Taxonomy" id="1969409"/>
    <lineage>
        <taxon>Bacteria</taxon>
        <taxon>Bacillati</taxon>
        <taxon>Actinomycetota</taxon>
        <taxon>Actinomycetes</taxon>
        <taxon>Micrococcales</taxon>
        <taxon>Microbacteriaceae</taxon>
        <taxon>Candidatus Lumbricidiphila</taxon>
    </lineage>
</organism>
<evidence type="ECO:0000313" key="3">
    <source>
        <dbReference type="Proteomes" id="UP000219994"/>
    </source>
</evidence>
<dbReference type="EMBL" id="NAEP01000039">
    <property type="protein sequence ID" value="PDQ35190.1"/>
    <property type="molecule type" value="Genomic_DNA"/>
</dbReference>
<evidence type="ECO:0000313" key="2">
    <source>
        <dbReference type="EMBL" id="PDQ35190.1"/>
    </source>
</evidence>
<gene>
    <name evidence="2" type="ORF">B5766_07690</name>
</gene>
<protein>
    <recommendedName>
        <fullName evidence="4">DUF2637 domain-containing protein</fullName>
    </recommendedName>
</protein>
<reference evidence="3" key="1">
    <citation type="submission" date="2017-03" db="EMBL/GenBank/DDBJ databases">
        <authorList>
            <person name="Lund M.B."/>
        </authorList>
    </citation>
    <scope>NUCLEOTIDE SEQUENCE [LARGE SCALE GENOMIC DNA]</scope>
</reference>
<feature type="transmembrane region" description="Helical" evidence="1">
    <location>
        <begin position="12"/>
        <end position="31"/>
    </location>
</feature>
<feature type="transmembrane region" description="Helical" evidence="1">
    <location>
        <begin position="77"/>
        <end position="96"/>
    </location>
</feature>
<keyword evidence="1" id="KW-0812">Transmembrane</keyword>
<comment type="caution">
    <text evidence="2">The sequence shown here is derived from an EMBL/GenBank/DDBJ whole genome shotgun (WGS) entry which is preliminary data.</text>
</comment>
<accession>A0A2A6FR88</accession>
<keyword evidence="1" id="KW-0472">Membrane</keyword>
<dbReference type="Proteomes" id="UP000219994">
    <property type="component" value="Unassembled WGS sequence"/>
</dbReference>
<feature type="transmembrane region" description="Helical" evidence="1">
    <location>
        <begin position="46"/>
        <end position="65"/>
    </location>
</feature>
<evidence type="ECO:0008006" key="4">
    <source>
        <dbReference type="Google" id="ProtNLM"/>
    </source>
</evidence>
<sequence>MNQIRSWSQVVWQVGPLSVVGVLAMCISYTTMIDVAARNGIPLPELFPLVVDLGIVSCIITTAQYRHLSIRGRWMPTALFVALSVISVFANASHAVSQPQVRSDAVSIIIAIVLAGTPSVTFQMATHIMLRLIPDRHERDQMRHLDTQSLAPVDQSPEVLSPVSVKQRPLTLVPTPGVRAGEGLSVDEVAALKAAAVEWMHQYRATHGVDPSKEAVSSQFDERDGRRVRGWFRQYANEQETPAAIMEGALA</sequence>
<proteinExistence type="predicted"/>
<name>A0A2A6FR88_9MICO</name>
<dbReference type="Pfam" id="PF10935">
    <property type="entry name" value="DUF2637"/>
    <property type="match status" value="1"/>
</dbReference>
<keyword evidence="1" id="KW-1133">Transmembrane helix</keyword>
<dbReference type="AlphaFoldDB" id="A0A2A6FR88"/>
<evidence type="ECO:0000256" key="1">
    <source>
        <dbReference type="SAM" id="Phobius"/>
    </source>
</evidence>
<dbReference type="InterPro" id="IPR021235">
    <property type="entry name" value="DUF2637"/>
</dbReference>